<dbReference type="EC" id="2.7.7.2" evidence="15"/>
<reference evidence="18" key="1">
    <citation type="submission" date="2016-10" db="EMBL/GenBank/DDBJ databases">
        <authorList>
            <person name="Varghese N."/>
            <person name="Submissions S."/>
        </authorList>
    </citation>
    <scope>NUCLEOTIDE SEQUENCE [LARGE SCALE GENOMIC DNA]</scope>
    <source>
        <strain evidence="18">DSM 45789</strain>
    </source>
</reference>
<dbReference type="GO" id="GO:0006747">
    <property type="term" value="P:FAD biosynthetic process"/>
    <property type="evidence" value="ECO:0007669"/>
    <property type="project" value="UniProtKB-UniRule"/>
</dbReference>
<keyword evidence="11 15" id="KW-0067">ATP-binding</keyword>
<dbReference type="Pfam" id="PF06574">
    <property type="entry name" value="FAD_syn"/>
    <property type="match status" value="1"/>
</dbReference>
<comment type="function">
    <text evidence="1">Catalyzes the phosphorylation of riboflavin to FMN followed by the adenylation of FMN to FAD.</text>
</comment>
<evidence type="ECO:0000256" key="11">
    <source>
        <dbReference type="ARBA" id="ARBA00022840"/>
    </source>
</evidence>
<keyword evidence="6 15" id="KW-0808">Transferase</keyword>
<keyword evidence="7 15" id="KW-0548">Nucleotidyltransferase</keyword>
<evidence type="ECO:0000256" key="13">
    <source>
        <dbReference type="ARBA" id="ARBA00047880"/>
    </source>
</evidence>
<evidence type="ECO:0000256" key="12">
    <source>
        <dbReference type="ARBA" id="ARBA00023268"/>
    </source>
</evidence>
<dbReference type="InterPro" id="IPR015864">
    <property type="entry name" value="FAD_synthase"/>
</dbReference>
<dbReference type="AlphaFoldDB" id="A0A1I6R4T3"/>
<dbReference type="UniPathway" id="UPA00276">
    <property type="reaction ID" value="UER00406"/>
</dbReference>
<dbReference type="NCBIfam" id="NF004160">
    <property type="entry name" value="PRK05627.1-3"/>
    <property type="match status" value="1"/>
</dbReference>
<keyword evidence="10 15" id="KW-0274">FAD</keyword>
<dbReference type="GO" id="GO:0005524">
    <property type="term" value="F:ATP binding"/>
    <property type="evidence" value="ECO:0007669"/>
    <property type="project" value="UniProtKB-UniRule"/>
</dbReference>
<dbReference type="Gene3D" id="2.40.30.30">
    <property type="entry name" value="Riboflavin kinase-like"/>
    <property type="match status" value="1"/>
</dbReference>
<keyword evidence="8 15" id="KW-0547">Nucleotide-binding</keyword>
<evidence type="ECO:0000256" key="10">
    <source>
        <dbReference type="ARBA" id="ARBA00022827"/>
    </source>
</evidence>
<dbReference type="NCBIfam" id="TIGR00083">
    <property type="entry name" value="ribF"/>
    <property type="match status" value="1"/>
</dbReference>
<keyword evidence="5 15" id="KW-0288">FMN</keyword>
<comment type="catalytic activity">
    <reaction evidence="13 15">
        <text>riboflavin + ATP = FMN + ADP + H(+)</text>
        <dbReference type="Rhea" id="RHEA:14357"/>
        <dbReference type="ChEBI" id="CHEBI:15378"/>
        <dbReference type="ChEBI" id="CHEBI:30616"/>
        <dbReference type="ChEBI" id="CHEBI:57986"/>
        <dbReference type="ChEBI" id="CHEBI:58210"/>
        <dbReference type="ChEBI" id="CHEBI:456216"/>
        <dbReference type="EC" id="2.7.1.26"/>
    </reaction>
</comment>
<feature type="domain" description="Riboflavin kinase" evidence="16">
    <location>
        <begin position="183"/>
        <end position="310"/>
    </location>
</feature>
<dbReference type="InterPro" id="IPR015865">
    <property type="entry name" value="Riboflavin_kinase_bac/euk"/>
</dbReference>
<dbReference type="PANTHER" id="PTHR22749:SF6">
    <property type="entry name" value="RIBOFLAVIN KINASE"/>
    <property type="match status" value="1"/>
</dbReference>
<dbReference type="FunFam" id="2.40.30.30:FF:000003">
    <property type="entry name" value="Riboflavin biosynthesis protein"/>
    <property type="match status" value="1"/>
</dbReference>
<evidence type="ECO:0000256" key="8">
    <source>
        <dbReference type="ARBA" id="ARBA00022741"/>
    </source>
</evidence>
<evidence type="ECO:0000256" key="2">
    <source>
        <dbReference type="ARBA" id="ARBA00004726"/>
    </source>
</evidence>
<dbReference type="GO" id="GO:0008531">
    <property type="term" value="F:riboflavin kinase activity"/>
    <property type="evidence" value="ECO:0007669"/>
    <property type="project" value="UniProtKB-UniRule"/>
</dbReference>
<dbReference type="InterPro" id="IPR014729">
    <property type="entry name" value="Rossmann-like_a/b/a_fold"/>
</dbReference>
<dbReference type="SUPFAM" id="SSF82114">
    <property type="entry name" value="Riboflavin kinase-like"/>
    <property type="match status" value="1"/>
</dbReference>
<dbReference type="GO" id="GO:0009398">
    <property type="term" value="P:FMN biosynthetic process"/>
    <property type="evidence" value="ECO:0007669"/>
    <property type="project" value="UniProtKB-UniRule"/>
</dbReference>
<dbReference type="InterPro" id="IPR023468">
    <property type="entry name" value="Riboflavin_kinase"/>
</dbReference>
<dbReference type="InterPro" id="IPR004821">
    <property type="entry name" value="Cyt_trans-like"/>
</dbReference>
<comment type="pathway">
    <text evidence="2 15">Cofactor biosynthesis; FAD biosynthesis; FAD from FMN: step 1/1.</text>
</comment>
<comment type="catalytic activity">
    <reaction evidence="14 15">
        <text>FMN + ATP + H(+) = FAD + diphosphate</text>
        <dbReference type="Rhea" id="RHEA:17237"/>
        <dbReference type="ChEBI" id="CHEBI:15378"/>
        <dbReference type="ChEBI" id="CHEBI:30616"/>
        <dbReference type="ChEBI" id="CHEBI:33019"/>
        <dbReference type="ChEBI" id="CHEBI:57692"/>
        <dbReference type="ChEBI" id="CHEBI:58210"/>
        <dbReference type="EC" id="2.7.7.2"/>
    </reaction>
</comment>
<dbReference type="PANTHER" id="PTHR22749">
    <property type="entry name" value="RIBOFLAVIN KINASE/FMN ADENYLYLTRANSFERASE"/>
    <property type="match status" value="1"/>
</dbReference>
<dbReference type="InterPro" id="IPR023465">
    <property type="entry name" value="Riboflavin_kinase_dom_sf"/>
</dbReference>
<dbReference type="InterPro" id="IPR002606">
    <property type="entry name" value="Riboflavin_kinase_bac"/>
</dbReference>
<keyword evidence="18" id="KW-1185">Reference proteome</keyword>
<proteinExistence type="inferred from homology"/>
<evidence type="ECO:0000256" key="7">
    <source>
        <dbReference type="ARBA" id="ARBA00022695"/>
    </source>
</evidence>
<evidence type="ECO:0000256" key="4">
    <source>
        <dbReference type="ARBA" id="ARBA00022630"/>
    </source>
</evidence>
<dbReference type="UniPathway" id="UPA00277">
    <property type="reaction ID" value="UER00407"/>
</dbReference>
<evidence type="ECO:0000256" key="15">
    <source>
        <dbReference type="PIRNR" id="PIRNR004491"/>
    </source>
</evidence>
<name>A0A1I6R4T3_9BACL</name>
<evidence type="ECO:0000256" key="5">
    <source>
        <dbReference type="ARBA" id="ARBA00022643"/>
    </source>
</evidence>
<sequence>METIHISYPLREEVPSGPVALAIGYFDGVHRGHQSVIEQARRLAEETDAKTGVMTFHPHPREVLGKGKMSHYLTPLPEKLRQFADLGVDRTYVVRFDKEFAGLSKEDFVERVLLPLGVTGMACGFNFSFGRGAAGKPADLRQLGEGHFQAVVAPPIDLEGQPMSSSRLRRLLDAGKVEEATKILGRPYSLRGRVEKGDQRGRTIGYPTANLSLEEPYTVPLEGVYAVKVTWGENQVAEGMMNIGHRPTFKNPTAQRTLEVHLFDRDIDLYGEELIVHFHHRLREEKRFGSVADLIDQLQRDERDARVLLERK</sequence>
<dbReference type="PIRSF" id="PIRSF004491">
    <property type="entry name" value="FAD_Synth"/>
    <property type="match status" value="1"/>
</dbReference>
<dbReference type="SUPFAM" id="SSF52374">
    <property type="entry name" value="Nucleotidylyl transferase"/>
    <property type="match status" value="1"/>
</dbReference>
<dbReference type="EC" id="2.7.1.26" evidence="15"/>
<comment type="similarity">
    <text evidence="15">Belongs to the ribF family.</text>
</comment>
<comment type="pathway">
    <text evidence="3 15">Cofactor biosynthesis; FMN biosynthesis; FMN from riboflavin (ATP route): step 1/1.</text>
</comment>
<dbReference type="Gene3D" id="3.40.50.620">
    <property type="entry name" value="HUPs"/>
    <property type="match status" value="1"/>
</dbReference>
<keyword evidence="4 15" id="KW-0285">Flavoprotein</keyword>
<dbReference type="GO" id="GO:0003919">
    <property type="term" value="F:FMN adenylyltransferase activity"/>
    <property type="evidence" value="ECO:0007669"/>
    <property type="project" value="UniProtKB-UniRule"/>
</dbReference>
<dbReference type="RefSeq" id="WP_176391936.1">
    <property type="nucleotide sequence ID" value="NZ_FPAA01000004.1"/>
</dbReference>
<evidence type="ECO:0000313" key="17">
    <source>
        <dbReference type="EMBL" id="SFS59781.1"/>
    </source>
</evidence>
<dbReference type="EMBL" id="FPAA01000004">
    <property type="protein sequence ID" value="SFS59781.1"/>
    <property type="molecule type" value="Genomic_DNA"/>
</dbReference>
<evidence type="ECO:0000256" key="14">
    <source>
        <dbReference type="ARBA" id="ARBA00049494"/>
    </source>
</evidence>
<dbReference type="SMART" id="SM00904">
    <property type="entry name" value="Flavokinase"/>
    <property type="match status" value="1"/>
</dbReference>
<evidence type="ECO:0000256" key="6">
    <source>
        <dbReference type="ARBA" id="ARBA00022679"/>
    </source>
</evidence>
<evidence type="ECO:0000256" key="3">
    <source>
        <dbReference type="ARBA" id="ARBA00005201"/>
    </source>
</evidence>
<dbReference type="Pfam" id="PF01687">
    <property type="entry name" value="Flavokinase"/>
    <property type="match status" value="1"/>
</dbReference>
<organism evidence="17 18">
    <name type="scientific">Marininema halotolerans</name>
    <dbReference type="NCBI Taxonomy" id="1155944"/>
    <lineage>
        <taxon>Bacteria</taxon>
        <taxon>Bacillati</taxon>
        <taxon>Bacillota</taxon>
        <taxon>Bacilli</taxon>
        <taxon>Bacillales</taxon>
        <taxon>Thermoactinomycetaceae</taxon>
        <taxon>Marininema</taxon>
    </lineage>
</organism>
<evidence type="ECO:0000256" key="1">
    <source>
        <dbReference type="ARBA" id="ARBA00002121"/>
    </source>
</evidence>
<dbReference type="CDD" id="cd02064">
    <property type="entry name" value="FAD_synthetase_N"/>
    <property type="match status" value="1"/>
</dbReference>
<protein>
    <recommendedName>
        <fullName evidence="15">Riboflavin biosynthesis protein</fullName>
    </recommendedName>
    <domain>
        <recommendedName>
            <fullName evidence="15">Riboflavin kinase</fullName>
            <ecNumber evidence="15">2.7.1.26</ecNumber>
        </recommendedName>
        <alternativeName>
            <fullName evidence="15">Flavokinase</fullName>
        </alternativeName>
    </domain>
    <domain>
        <recommendedName>
            <fullName evidence="15">FMN adenylyltransferase</fullName>
            <ecNumber evidence="15">2.7.7.2</ecNumber>
        </recommendedName>
        <alternativeName>
            <fullName evidence="15">FAD pyrophosphorylase</fullName>
        </alternativeName>
        <alternativeName>
            <fullName evidence="15">FAD synthase</fullName>
        </alternativeName>
    </domain>
</protein>
<dbReference type="NCBIfam" id="TIGR00125">
    <property type="entry name" value="cyt_tran_rel"/>
    <property type="match status" value="1"/>
</dbReference>
<evidence type="ECO:0000256" key="9">
    <source>
        <dbReference type="ARBA" id="ARBA00022777"/>
    </source>
</evidence>
<keyword evidence="12" id="KW-0511">Multifunctional enzyme</keyword>
<keyword evidence="9 15" id="KW-0418">Kinase</keyword>
<gene>
    <name evidence="17" type="ORF">SAMN05444972_104134</name>
</gene>
<evidence type="ECO:0000259" key="16">
    <source>
        <dbReference type="SMART" id="SM00904"/>
    </source>
</evidence>
<evidence type="ECO:0000313" key="18">
    <source>
        <dbReference type="Proteomes" id="UP000198660"/>
    </source>
</evidence>
<dbReference type="Proteomes" id="UP000198660">
    <property type="component" value="Unassembled WGS sequence"/>
</dbReference>
<accession>A0A1I6R4T3</accession>
<dbReference type="FunFam" id="3.40.50.620:FF:000021">
    <property type="entry name" value="Riboflavin biosynthesis protein"/>
    <property type="match status" value="1"/>
</dbReference>
<dbReference type="GO" id="GO:0009231">
    <property type="term" value="P:riboflavin biosynthetic process"/>
    <property type="evidence" value="ECO:0007669"/>
    <property type="project" value="InterPro"/>
</dbReference>